<keyword evidence="3" id="KW-1185">Reference proteome</keyword>
<gene>
    <name evidence="2" type="ORF">Purlil1_13859</name>
</gene>
<feature type="region of interest" description="Disordered" evidence="1">
    <location>
        <begin position="1"/>
        <end position="76"/>
    </location>
</feature>
<comment type="caution">
    <text evidence="2">The sequence shown here is derived from an EMBL/GenBank/DDBJ whole genome shotgun (WGS) entry which is preliminary data.</text>
</comment>
<protein>
    <submittedName>
        <fullName evidence="2">Uncharacterized protein</fullName>
    </submittedName>
</protein>
<accession>A0ABR0BCX4</accession>
<evidence type="ECO:0000256" key="1">
    <source>
        <dbReference type="SAM" id="MobiDB-lite"/>
    </source>
</evidence>
<name>A0ABR0BCX4_PURLI</name>
<evidence type="ECO:0000313" key="3">
    <source>
        <dbReference type="Proteomes" id="UP001287286"/>
    </source>
</evidence>
<reference evidence="2 3" key="1">
    <citation type="journal article" date="2024" name="Microbiol. Resour. Announc.">
        <title>Genome annotations for the ascomycete fungi Trichoderma harzianum, Trichoderma aggressivum, and Purpureocillium lilacinum.</title>
        <authorList>
            <person name="Beijen E.P.W."/>
            <person name="Ohm R.A."/>
        </authorList>
    </citation>
    <scope>NUCLEOTIDE SEQUENCE [LARGE SCALE GENOMIC DNA]</scope>
    <source>
        <strain evidence="2 3">CBS 150709</strain>
    </source>
</reference>
<evidence type="ECO:0000313" key="2">
    <source>
        <dbReference type="EMBL" id="KAK4067494.1"/>
    </source>
</evidence>
<sequence length="118" mass="13426">MSPVDTYSWRHPLFPPGDTTSRQHHFLGPWQHPLRTTPPFDNTTFSDPGNTLFPRHPLPTTPSSHDTLFPRHPLPTTPYDTLFARHPLRTTPSSDKKHTTLLSIHALLAQPNPASRRI</sequence>
<organism evidence="2 3">
    <name type="scientific">Purpureocillium lilacinum</name>
    <name type="common">Paecilomyces lilacinus</name>
    <dbReference type="NCBI Taxonomy" id="33203"/>
    <lineage>
        <taxon>Eukaryota</taxon>
        <taxon>Fungi</taxon>
        <taxon>Dikarya</taxon>
        <taxon>Ascomycota</taxon>
        <taxon>Pezizomycotina</taxon>
        <taxon>Sordariomycetes</taxon>
        <taxon>Hypocreomycetidae</taxon>
        <taxon>Hypocreales</taxon>
        <taxon>Ophiocordycipitaceae</taxon>
        <taxon>Purpureocillium</taxon>
    </lineage>
</organism>
<proteinExistence type="predicted"/>
<dbReference type="Proteomes" id="UP001287286">
    <property type="component" value="Unassembled WGS sequence"/>
</dbReference>
<dbReference type="EMBL" id="JAWRVI010000332">
    <property type="protein sequence ID" value="KAK4067494.1"/>
    <property type="molecule type" value="Genomic_DNA"/>
</dbReference>
<feature type="compositionally biased region" description="Polar residues" evidence="1">
    <location>
        <begin position="39"/>
        <end position="49"/>
    </location>
</feature>